<reference evidence="2" key="1">
    <citation type="submission" date="2021-03" db="EMBL/GenBank/DDBJ databases">
        <title>Genomic Encyclopedia of Type Strains, Phase IV (KMG-IV): sequencing the most valuable type-strain genomes for metagenomic binning, comparative biology and taxonomic classification.</title>
        <authorList>
            <person name="Goeker M."/>
        </authorList>
    </citation>
    <scope>NUCLEOTIDE SEQUENCE</scope>
    <source>
        <strain evidence="2">DSM 107338</strain>
    </source>
</reference>
<proteinExistence type="predicted"/>
<accession>A0A9X1CM96</accession>
<evidence type="ECO:0000313" key="2">
    <source>
        <dbReference type="EMBL" id="MBP2080187.1"/>
    </source>
</evidence>
<organism evidence="2 3">
    <name type="scientific">Oceanobacillus polygoni</name>
    <dbReference type="NCBI Taxonomy" id="1235259"/>
    <lineage>
        <taxon>Bacteria</taxon>
        <taxon>Bacillati</taxon>
        <taxon>Bacillota</taxon>
        <taxon>Bacilli</taxon>
        <taxon>Bacillales</taxon>
        <taxon>Bacillaceae</taxon>
        <taxon>Oceanobacillus</taxon>
    </lineage>
</organism>
<keyword evidence="1" id="KW-1133">Transmembrane helix</keyword>
<protein>
    <submittedName>
        <fullName evidence="2">Uncharacterized protein</fullName>
    </submittedName>
</protein>
<evidence type="ECO:0000313" key="3">
    <source>
        <dbReference type="Proteomes" id="UP001138793"/>
    </source>
</evidence>
<keyword evidence="1" id="KW-0472">Membrane</keyword>
<evidence type="ECO:0000256" key="1">
    <source>
        <dbReference type="SAM" id="Phobius"/>
    </source>
</evidence>
<sequence length="200" mass="23281">MNRSNNEPYLQKNKKVFVVTIILLLILLATNIYIYSQYNKVSENNRLIKFHLTDVILSHLPNEKDNIEGLITIIASDKPPTEKTVNAQKYSNLVVIEESVDILLHTLDKEPEEWEVLLSLKNTLASLRSFLNQIDGYYGFMEQQPFELKNCGDARIEDEEDILNELNKFLEILDYPNASKLSWESFVAYWPLDNPYSCIY</sequence>
<name>A0A9X1CM96_9BACI</name>
<dbReference type="RefSeq" id="WP_149476190.1">
    <property type="nucleotide sequence ID" value="NZ_JAGGMB010000033.1"/>
</dbReference>
<gene>
    <name evidence="2" type="ORF">J2Z64_004499</name>
</gene>
<keyword evidence="1" id="KW-0812">Transmembrane</keyword>
<dbReference type="AlphaFoldDB" id="A0A9X1CM96"/>
<dbReference type="Proteomes" id="UP001138793">
    <property type="component" value="Unassembled WGS sequence"/>
</dbReference>
<keyword evidence="3" id="KW-1185">Reference proteome</keyword>
<dbReference type="EMBL" id="JAGGMB010000033">
    <property type="protein sequence ID" value="MBP2080187.1"/>
    <property type="molecule type" value="Genomic_DNA"/>
</dbReference>
<comment type="caution">
    <text evidence="2">The sequence shown here is derived from an EMBL/GenBank/DDBJ whole genome shotgun (WGS) entry which is preliminary data.</text>
</comment>
<feature type="transmembrane region" description="Helical" evidence="1">
    <location>
        <begin position="16"/>
        <end position="36"/>
    </location>
</feature>